<dbReference type="WBParaSite" id="SMTH1_105180.1">
    <property type="protein sequence ID" value="SMTH1_105180.1"/>
    <property type="gene ID" value="SMTH1_105180"/>
</dbReference>
<evidence type="ECO:0000256" key="2">
    <source>
        <dbReference type="ARBA" id="ARBA00004477"/>
    </source>
</evidence>
<organism evidence="21 22">
    <name type="scientific">Schistosoma mattheei</name>
    <dbReference type="NCBI Taxonomy" id="31246"/>
    <lineage>
        <taxon>Eukaryota</taxon>
        <taxon>Metazoa</taxon>
        <taxon>Spiralia</taxon>
        <taxon>Lophotrochozoa</taxon>
        <taxon>Platyhelminthes</taxon>
        <taxon>Trematoda</taxon>
        <taxon>Digenea</taxon>
        <taxon>Strigeidida</taxon>
        <taxon>Schistosomatoidea</taxon>
        <taxon>Schistosomatidae</taxon>
        <taxon>Schistosoma</taxon>
    </lineage>
</organism>
<dbReference type="GO" id="GO:0006487">
    <property type="term" value="P:protein N-linked glycosylation"/>
    <property type="evidence" value="ECO:0007669"/>
    <property type="project" value="TreeGrafter"/>
</dbReference>
<feature type="transmembrane region" description="Helical" evidence="16">
    <location>
        <begin position="101"/>
        <end position="119"/>
    </location>
</feature>
<evidence type="ECO:0000256" key="6">
    <source>
        <dbReference type="ARBA" id="ARBA00017612"/>
    </source>
</evidence>
<evidence type="ECO:0000313" key="21">
    <source>
        <dbReference type="Proteomes" id="UP000050791"/>
    </source>
</evidence>
<dbReference type="Pfam" id="PF05817">
    <property type="entry name" value="Ribophorin_II"/>
    <property type="match status" value="1"/>
</dbReference>
<evidence type="ECO:0000256" key="4">
    <source>
        <dbReference type="ARBA" id="ARBA00007649"/>
    </source>
</evidence>
<comment type="similarity">
    <text evidence="5">Belongs to the SWP1 family.</text>
</comment>
<feature type="domain" description="Ribophorin II third" evidence="18">
    <location>
        <begin position="555"/>
        <end position="691"/>
    </location>
</feature>
<comment type="similarity">
    <text evidence="4">Belongs to the ORM family.</text>
</comment>
<dbReference type="PANTHER" id="PTHR12640">
    <property type="entry name" value="RIBOPHORIN II"/>
    <property type="match status" value="1"/>
</dbReference>
<evidence type="ECO:0000256" key="8">
    <source>
        <dbReference type="ARBA" id="ARBA00022729"/>
    </source>
</evidence>
<evidence type="ECO:0000256" key="7">
    <source>
        <dbReference type="ARBA" id="ARBA00022692"/>
    </source>
</evidence>
<comment type="function">
    <text evidence="1">Subunit of the oligosaccharyl transferase (OST) complex that catalyzes the initial transfer of a defined glycan (Glc(3)Man(9)GlcNAc(2) in eukaryotes) from the lipid carrier dolichol-pyrophosphate to an asparagine residue within an Asn-X-Ser/Thr consensus motif in nascent polypeptide chains, the first step in protein N-glycosylation. N-glycosylation occurs cotranslationally and the complex associates with the Sec61 complex at the channel-forming translocon complex that mediates protein translocation across the endoplasmic reticulum (ER). All subunits are required for a maximal enzyme activity.</text>
</comment>
<comment type="pathway">
    <text evidence="3">Protein modification; protein glycosylation.</text>
</comment>
<dbReference type="InterPro" id="IPR055374">
    <property type="entry name" value="Ribophorin_II_3rd"/>
</dbReference>
<evidence type="ECO:0000256" key="1">
    <source>
        <dbReference type="ARBA" id="ARBA00002791"/>
    </source>
</evidence>
<evidence type="ECO:0000259" key="17">
    <source>
        <dbReference type="Pfam" id="PF05817"/>
    </source>
</evidence>
<evidence type="ECO:0000259" key="20">
    <source>
        <dbReference type="Pfam" id="PF25147"/>
    </source>
</evidence>
<protein>
    <recommendedName>
        <fullName evidence="6">Dolichyl-diphosphooligosaccharide--protein glycosyltransferase subunit 2</fullName>
    </recommendedName>
    <alternativeName>
        <fullName evidence="13">Dolichyl-diphosphooligosaccharide--protein glycosyltransferase 63 kDa subunit</fullName>
    </alternativeName>
    <alternativeName>
        <fullName evidence="14">Ribophorin II</fullName>
    </alternativeName>
    <alternativeName>
        <fullName evidence="12">Ribophorin-2</fullName>
    </alternativeName>
</protein>
<dbReference type="InterPro" id="IPR055375">
    <property type="entry name" value="Ribophorin_II_2nd"/>
</dbReference>
<dbReference type="Pfam" id="PF25147">
    <property type="entry name" value="Ribophorin_II_C"/>
    <property type="match status" value="1"/>
</dbReference>
<dbReference type="InterPro" id="IPR056790">
    <property type="entry name" value="Ribophorin_II_C"/>
</dbReference>
<dbReference type="AlphaFoldDB" id="A0AA85AT58"/>
<evidence type="ECO:0000256" key="9">
    <source>
        <dbReference type="ARBA" id="ARBA00022824"/>
    </source>
</evidence>
<feature type="transmembrane region" description="Helical" evidence="16">
    <location>
        <begin position="757"/>
        <end position="782"/>
    </location>
</feature>
<dbReference type="Proteomes" id="UP000050791">
    <property type="component" value="Unassembled WGS sequence"/>
</dbReference>
<evidence type="ECO:0000259" key="19">
    <source>
        <dbReference type="Pfam" id="PF23861"/>
    </source>
</evidence>
<evidence type="ECO:0000256" key="13">
    <source>
        <dbReference type="ARBA" id="ARBA00030216"/>
    </source>
</evidence>
<evidence type="ECO:0000259" key="18">
    <source>
        <dbReference type="Pfam" id="PF23860"/>
    </source>
</evidence>
<feature type="transmembrane region" description="Helical" evidence="16">
    <location>
        <begin position="794"/>
        <end position="812"/>
    </location>
</feature>
<evidence type="ECO:0000256" key="12">
    <source>
        <dbReference type="ARBA" id="ARBA00030078"/>
    </source>
</evidence>
<evidence type="ECO:0000313" key="22">
    <source>
        <dbReference type="WBParaSite" id="SMTH1_105180.1"/>
    </source>
</evidence>
<evidence type="ECO:0000256" key="11">
    <source>
        <dbReference type="ARBA" id="ARBA00023136"/>
    </source>
</evidence>
<dbReference type="GO" id="GO:2000303">
    <property type="term" value="P:regulation of ceramide biosynthetic process"/>
    <property type="evidence" value="ECO:0007669"/>
    <property type="project" value="UniProtKB-ARBA"/>
</dbReference>
<feature type="domain" description="Ribophorin II N-terminal" evidence="17">
    <location>
        <begin position="171"/>
        <end position="409"/>
    </location>
</feature>
<dbReference type="GO" id="GO:0008250">
    <property type="term" value="C:oligosaccharyltransferase complex"/>
    <property type="evidence" value="ECO:0007669"/>
    <property type="project" value="InterPro"/>
</dbReference>
<reference evidence="22" key="1">
    <citation type="submission" date="2023-11" db="UniProtKB">
        <authorList>
            <consortium name="WormBaseParasite"/>
        </authorList>
    </citation>
    <scope>IDENTIFICATION</scope>
</reference>
<keyword evidence="10 16" id="KW-1133">Transmembrane helix</keyword>
<evidence type="ECO:0000256" key="16">
    <source>
        <dbReference type="SAM" id="Phobius"/>
    </source>
</evidence>
<sequence>MQVGTATSVLNPTSEYLNSQGTWVTYILVILVVHFILLCVPLFTTAVVWTLTCTFHNVVMYRLLHWEKGSPYETLDQGESRVLTQWEQFDDGEQFSPTKKFLLVVPIVLFLLASFYTEYDPLHCFINASSMIVLAVLPKLPQFYRVRFLVSIVAVKRIQADQSNTLFIGSISVRDKNHFRSVFERQINESPSDASKVYHAILGLHSLGERVPNPDDVCSSLNKPITNPEEAFYVSAGHKLIGSSKCKVSISEVEKLSKQLLTEDISIENLFHLVSSMKNLNIKINASHVLSIINKIKDKDTSPMTLSFVLQILSQIGLTKSNISGHVSSIDNVLEQANEISDNRLFYEKGLYTTSFVAKSIIDFLTAYGEVPNSVENKLVKLFNHLYTRRQTTNIRASAYLVAAFKSLTDSPLLLPVVIESSVKSNEDLGLSIPPTLSIDQTHPILDLRLKHIWTDIYFKPSEFNLKAHGVYAIKRPTGDRILSSSSDLGAFKQDDKNNAFQLTLDLDTKTTPGYYELDVTATPGSKKTNGRQKLLGITNVQIPLRIITEAKVAQATITIMDSAREHHVADISLTPEKTYKASTASGAITLEIGQQISIDLNIVDSKQISLTAHQVFIQLTHQKTQQAITYTCTETITDKKSEKKSYKLLLDPDSSAAEFDYLSGIYKVDLIVGDSSIKAPILWHMFDLDLRFVGEAGDETKLRIAQATDISRQESSSPAGSRRAFTPNAIIGSGPTTAKPEIDHVFRAPEKRAPPFLALTFTILCLLPLLGLIIAWSVIGFNISNFKFSISNIIFHAGLISICYLYFVYWCRLDMFTTLKYLSILGVPTFLAGHRVLRAQVIAKQQQTVSSTQSLNVKK</sequence>
<comment type="subcellular location">
    <subcellularLocation>
        <location evidence="2">Endoplasmic reticulum membrane</location>
        <topology evidence="2">Multi-pass membrane protein</topology>
    </subcellularLocation>
</comment>
<proteinExistence type="inferred from homology"/>
<accession>A0AA85AT58</accession>
<dbReference type="InterPro" id="IPR008814">
    <property type="entry name" value="Swp1"/>
</dbReference>
<keyword evidence="9" id="KW-0256">Endoplasmic reticulum</keyword>
<dbReference type="InterPro" id="IPR007203">
    <property type="entry name" value="ORMDL"/>
</dbReference>
<evidence type="ECO:0000256" key="14">
    <source>
        <dbReference type="ARBA" id="ARBA00032139"/>
    </source>
</evidence>
<name>A0AA85AT58_9TREM</name>
<dbReference type="Pfam" id="PF23860">
    <property type="entry name" value="Ribophorin_II_3rd"/>
    <property type="match status" value="1"/>
</dbReference>
<keyword evidence="8" id="KW-0732">Signal</keyword>
<keyword evidence="11 16" id="KW-0472">Membrane</keyword>
<evidence type="ECO:0000256" key="15">
    <source>
        <dbReference type="ARBA" id="ARBA00046750"/>
    </source>
</evidence>
<evidence type="ECO:0000256" key="5">
    <source>
        <dbReference type="ARBA" id="ARBA00009038"/>
    </source>
</evidence>
<dbReference type="InterPro" id="IPR055373">
    <property type="entry name" value="Ribophorin_II_N"/>
</dbReference>
<dbReference type="Pfam" id="PF23861">
    <property type="entry name" value="Ribophorin_II_2nd"/>
    <property type="match status" value="1"/>
</dbReference>
<evidence type="ECO:0000256" key="10">
    <source>
        <dbReference type="ARBA" id="ARBA00022989"/>
    </source>
</evidence>
<keyword evidence="7 16" id="KW-0812">Transmembrane</keyword>
<feature type="transmembrane region" description="Helical" evidence="16">
    <location>
        <begin position="23"/>
        <end position="52"/>
    </location>
</feature>
<evidence type="ECO:0000256" key="3">
    <source>
        <dbReference type="ARBA" id="ARBA00004922"/>
    </source>
</evidence>
<feature type="domain" description="Ribophorin II second" evidence="19">
    <location>
        <begin position="431"/>
        <end position="546"/>
    </location>
</feature>
<dbReference type="Pfam" id="PF04061">
    <property type="entry name" value="ORMDL"/>
    <property type="match status" value="1"/>
</dbReference>
<dbReference type="PANTHER" id="PTHR12640:SF0">
    <property type="entry name" value="DOLICHYL-DIPHOSPHOOLIGOSACCHARIDE--PROTEIN GLYCOSYLTRANSFERASE SUBUNIT 2"/>
    <property type="match status" value="1"/>
</dbReference>
<comment type="subunit">
    <text evidence="15">Component of the oligosaccharyltransferase (OST) complex. OST exists in two different complex forms which contain common core subunits RPN1, RPN2, OST48, OST4, DAD1 and TMEM258, either STT3A or STT3B as catalytic subunits, and form-specific accessory subunits. STT3A complex assembly occurs through the formation of 3 subcomplexes. Subcomplex 1 contains RPN1 and TMEM258, subcomplex 2 contains the STT3A-specific subunits STT3A, DC2/OSTC, and KCP2 as well as the core subunit OST4, and subcomplex 3 contains RPN2, DAD1, and OST48. The STT3A complex can form stable complexes with the Sec61 complex or with both the Sec61 and TRAP complexes. Interacts with DDI2. Interacts with TMEM35A/NACHO.</text>
</comment>
<feature type="domain" description="Ribophorin II C-terminal" evidence="20">
    <location>
        <begin position="747"/>
        <end position="840"/>
    </location>
</feature>